<protein>
    <submittedName>
        <fullName evidence="1">Uncharacterized protein</fullName>
    </submittedName>
</protein>
<dbReference type="OrthoDB" id="7653744at2759"/>
<sequence length="307" mass="35301">MNNAKDVMTNIYDVLLQLRYPHISNVESKDVGTTILKDENRVCLLSWLLTQKLPAIAVQLGKLKDTALEDQLFEYYSQIGICNNKDLLLGKCPMKEQLPTLRLLLDFMKKVHLEPCVNTTETEEESLMDIVKMYTDDADQAPYFLVKPKLSYAEANKYFEESEEELLGNNRADAKSNIPDDTCTEVQQYHVDDILVSEEKEEREEKDALFYKEEEKFIEAFETVSSWPVQSRNLDETVTNSIRSDIKKICSNFFTLKKVLQAKNEISNVDLTRRLLETATPLSTTIEDIIVYNEELENLDLTGNSAN</sequence>
<proteinExistence type="predicted"/>
<dbReference type="EMBL" id="GL449233">
    <property type="protein sequence ID" value="EFN83099.1"/>
    <property type="molecule type" value="Genomic_DNA"/>
</dbReference>
<dbReference type="Proteomes" id="UP000008237">
    <property type="component" value="Unassembled WGS sequence"/>
</dbReference>
<dbReference type="STRING" id="610380.E2BMJ0"/>
<name>E2BMJ0_HARSA</name>
<dbReference type="InParanoid" id="E2BMJ0"/>
<accession>E2BMJ0</accession>
<keyword evidence="2" id="KW-1185">Reference proteome</keyword>
<reference evidence="1 2" key="1">
    <citation type="journal article" date="2010" name="Science">
        <title>Genomic comparison of the ants Camponotus floridanus and Harpegnathos saltator.</title>
        <authorList>
            <person name="Bonasio R."/>
            <person name="Zhang G."/>
            <person name="Ye C."/>
            <person name="Mutti N.S."/>
            <person name="Fang X."/>
            <person name="Qin N."/>
            <person name="Donahue G."/>
            <person name="Yang P."/>
            <person name="Li Q."/>
            <person name="Li C."/>
            <person name="Zhang P."/>
            <person name="Huang Z."/>
            <person name="Berger S.L."/>
            <person name="Reinberg D."/>
            <person name="Wang J."/>
            <person name="Liebig J."/>
        </authorList>
    </citation>
    <scope>NUCLEOTIDE SEQUENCE [LARGE SCALE GENOMIC DNA]</scope>
    <source>
        <strain evidence="1 2">R22 G/1</strain>
    </source>
</reference>
<dbReference type="OMA" id="YPHITNA"/>
<gene>
    <name evidence="1" type="ORF">EAI_00619</name>
</gene>
<organism evidence="2">
    <name type="scientific">Harpegnathos saltator</name>
    <name type="common">Jerdon's jumping ant</name>
    <dbReference type="NCBI Taxonomy" id="610380"/>
    <lineage>
        <taxon>Eukaryota</taxon>
        <taxon>Metazoa</taxon>
        <taxon>Ecdysozoa</taxon>
        <taxon>Arthropoda</taxon>
        <taxon>Hexapoda</taxon>
        <taxon>Insecta</taxon>
        <taxon>Pterygota</taxon>
        <taxon>Neoptera</taxon>
        <taxon>Endopterygota</taxon>
        <taxon>Hymenoptera</taxon>
        <taxon>Apocrita</taxon>
        <taxon>Aculeata</taxon>
        <taxon>Formicoidea</taxon>
        <taxon>Formicidae</taxon>
        <taxon>Ponerinae</taxon>
        <taxon>Ponerini</taxon>
        <taxon>Harpegnathos</taxon>
    </lineage>
</organism>
<dbReference type="AlphaFoldDB" id="E2BMJ0"/>
<evidence type="ECO:0000313" key="2">
    <source>
        <dbReference type="Proteomes" id="UP000008237"/>
    </source>
</evidence>
<evidence type="ECO:0000313" key="1">
    <source>
        <dbReference type="EMBL" id="EFN83099.1"/>
    </source>
</evidence>